<dbReference type="Proteomes" id="UP000586827">
    <property type="component" value="Unassembled WGS sequence"/>
</dbReference>
<proteinExistence type="predicted"/>
<evidence type="ECO:0000313" key="2">
    <source>
        <dbReference type="Proteomes" id="UP000586827"/>
    </source>
</evidence>
<accession>A0A849BSC9</accession>
<dbReference type="RefSeq" id="WP_067526067.1">
    <property type="nucleotide sequence ID" value="NZ_JABELX010000001.1"/>
</dbReference>
<comment type="caution">
    <text evidence="1">The sequence shown here is derived from an EMBL/GenBank/DDBJ whole genome shotgun (WGS) entry which is preliminary data.</text>
</comment>
<protein>
    <recommendedName>
        <fullName evidence="3">CopG family transcriptional regulator</fullName>
    </recommendedName>
</protein>
<evidence type="ECO:0000313" key="1">
    <source>
        <dbReference type="EMBL" id="NNH69034.1"/>
    </source>
</evidence>
<evidence type="ECO:0008006" key="3">
    <source>
        <dbReference type="Google" id="ProtNLM"/>
    </source>
</evidence>
<dbReference type="AlphaFoldDB" id="A0A849BSC9"/>
<sequence>MPGRVRKTRKVTITVAEEVADRLTQWARDGEIDSVSRYVAEAVEQRMRSDEAIAVWENAIGGRPSVELINRARAARGLAPLDTNAVA</sequence>
<reference evidence="1 2" key="1">
    <citation type="submission" date="2020-05" db="EMBL/GenBank/DDBJ databases">
        <title>MicrobeNet Type strains.</title>
        <authorList>
            <person name="Nicholson A.C."/>
        </authorList>
    </citation>
    <scope>NUCLEOTIDE SEQUENCE [LARGE SCALE GENOMIC DNA]</scope>
    <source>
        <strain evidence="1 2">JCM 3224</strain>
    </source>
</reference>
<name>A0A849BSC9_9NOCA</name>
<gene>
    <name evidence="1" type="ORF">HLB23_03960</name>
</gene>
<keyword evidence="2" id="KW-1185">Reference proteome</keyword>
<organism evidence="1 2">
    <name type="scientific">Nocardia uniformis</name>
    <dbReference type="NCBI Taxonomy" id="53432"/>
    <lineage>
        <taxon>Bacteria</taxon>
        <taxon>Bacillati</taxon>
        <taxon>Actinomycetota</taxon>
        <taxon>Actinomycetes</taxon>
        <taxon>Mycobacteriales</taxon>
        <taxon>Nocardiaceae</taxon>
        <taxon>Nocardia</taxon>
    </lineage>
</organism>
<dbReference type="EMBL" id="JABELX010000001">
    <property type="protein sequence ID" value="NNH69034.1"/>
    <property type="molecule type" value="Genomic_DNA"/>
</dbReference>